<sequence length="261" mass="29050">MKTTLRVLELQEDHPARKLATYFLGVQSRLFFPSLPSGPKALSPTPFYRHVVGIYKRISSLQLDTSPLEIRNTELAQELLVNSGCEAPNSSFPGVLLTPSWLPGTVQDMLWRFGWAVLPTADRMYKWHYVPTEQCVKCREHESNEHALLMCRSAVTFWSLVSRAFHSLRVERFIKGGRCPNSAFARLVLAAGLARGSQLPDLSQCIWKCKPMSKDELSRPLDGPSPLSFGDSGGVMAGFVGFLPPPIRLLFHLLATGPLSV</sequence>
<organism evidence="1 2">
    <name type="scientific">Hyalomma asiaticum</name>
    <name type="common">Tick</name>
    <dbReference type="NCBI Taxonomy" id="266040"/>
    <lineage>
        <taxon>Eukaryota</taxon>
        <taxon>Metazoa</taxon>
        <taxon>Ecdysozoa</taxon>
        <taxon>Arthropoda</taxon>
        <taxon>Chelicerata</taxon>
        <taxon>Arachnida</taxon>
        <taxon>Acari</taxon>
        <taxon>Parasitiformes</taxon>
        <taxon>Ixodida</taxon>
        <taxon>Ixodoidea</taxon>
        <taxon>Ixodidae</taxon>
        <taxon>Hyalomminae</taxon>
        <taxon>Hyalomma</taxon>
    </lineage>
</organism>
<name>A0ACB7TP28_HYAAI</name>
<reference evidence="1" key="1">
    <citation type="submission" date="2020-05" db="EMBL/GenBank/DDBJ databases">
        <title>Large-scale comparative analyses of tick genomes elucidate their genetic diversity and vector capacities.</title>
        <authorList>
            <person name="Jia N."/>
            <person name="Wang J."/>
            <person name="Shi W."/>
            <person name="Du L."/>
            <person name="Sun Y."/>
            <person name="Zhan W."/>
            <person name="Jiang J."/>
            <person name="Wang Q."/>
            <person name="Zhang B."/>
            <person name="Ji P."/>
            <person name="Sakyi L.B."/>
            <person name="Cui X."/>
            <person name="Yuan T."/>
            <person name="Jiang B."/>
            <person name="Yang W."/>
            <person name="Lam T.T.-Y."/>
            <person name="Chang Q."/>
            <person name="Ding S."/>
            <person name="Wang X."/>
            <person name="Zhu J."/>
            <person name="Ruan X."/>
            <person name="Zhao L."/>
            <person name="Wei J."/>
            <person name="Que T."/>
            <person name="Du C."/>
            <person name="Cheng J."/>
            <person name="Dai P."/>
            <person name="Han X."/>
            <person name="Huang E."/>
            <person name="Gao Y."/>
            <person name="Liu J."/>
            <person name="Shao H."/>
            <person name="Ye R."/>
            <person name="Li L."/>
            <person name="Wei W."/>
            <person name="Wang X."/>
            <person name="Wang C."/>
            <person name="Yang T."/>
            <person name="Huo Q."/>
            <person name="Li W."/>
            <person name="Guo W."/>
            <person name="Chen H."/>
            <person name="Zhou L."/>
            <person name="Ni X."/>
            <person name="Tian J."/>
            <person name="Zhou Y."/>
            <person name="Sheng Y."/>
            <person name="Liu T."/>
            <person name="Pan Y."/>
            <person name="Xia L."/>
            <person name="Li J."/>
            <person name="Zhao F."/>
            <person name="Cao W."/>
        </authorList>
    </citation>
    <scope>NUCLEOTIDE SEQUENCE</scope>
    <source>
        <strain evidence="1">Hyas-2018</strain>
    </source>
</reference>
<keyword evidence="2" id="KW-1185">Reference proteome</keyword>
<proteinExistence type="predicted"/>
<comment type="caution">
    <text evidence="1">The sequence shown here is derived from an EMBL/GenBank/DDBJ whole genome shotgun (WGS) entry which is preliminary data.</text>
</comment>
<protein>
    <submittedName>
        <fullName evidence="1">Uncharacterized protein</fullName>
    </submittedName>
</protein>
<evidence type="ECO:0000313" key="2">
    <source>
        <dbReference type="Proteomes" id="UP000821845"/>
    </source>
</evidence>
<gene>
    <name evidence="1" type="ORF">HPB50_017089</name>
</gene>
<accession>A0ACB7TP28</accession>
<dbReference type="Proteomes" id="UP000821845">
    <property type="component" value="Chromosome 1"/>
</dbReference>
<evidence type="ECO:0000313" key="1">
    <source>
        <dbReference type="EMBL" id="KAH6947107.1"/>
    </source>
</evidence>
<dbReference type="EMBL" id="CM023481">
    <property type="protein sequence ID" value="KAH6947107.1"/>
    <property type="molecule type" value="Genomic_DNA"/>
</dbReference>